<protein>
    <recommendedName>
        <fullName evidence="4">Peripheral inner membrane phage-shock protein</fullName>
    </recommendedName>
</protein>
<organism evidence="2 3">
    <name type="scientific">Aeromicrobium alkaliterrae</name>
    <dbReference type="NCBI Taxonomy" id="302168"/>
    <lineage>
        <taxon>Bacteria</taxon>
        <taxon>Bacillati</taxon>
        <taxon>Actinomycetota</taxon>
        <taxon>Actinomycetes</taxon>
        <taxon>Propionibacteriales</taxon>
        <taxon>Nocardioidaceae</taxon>
        <taxon>Aeromicrobium</taxon>
    </lineage>
</organism>
<dbReference type="Proteomes" id="UP001501057">
    <property type="component" value="Unassembled WGS sequence"/>
</dbReference>
<evidence type="ECO:0000313" key="2">
    <source>
        <dbReference type="EMBL" id="GAA1749734.1"/>
    </source>
</evidence>
<keyword evidence="1" id="KW-0472">Membrane</keyword>
<evidence type="ECO:0000313" key="3">
    <source>
        <dbReference type="Proteomes" id="UP001501057"/>
    </source>
</evidence>
<dbReference type="RefSeq" id="WP_344203439.1">
    <property type="nucleotide sequence ID" value="NZ_BAAAME010000005.1"/>
</dbReference>
<proteinExistence type="predicted"/>
<comment type="caution">
    <text evidence="2">The sequence shown here is derived from an EMBL/GenBank/DDBJ whole genome shotgun (WGS) entry which is preliminary data.</text>
</comment>
<sequence length="69" mass="7678">MAKKNPPTKKARKNVFAAIGWAVWKLLGFLPRLVLKVVKLLLGKVWAALGRAGLPIARRHVARDRPARS</sequence>
<keyword evidence="1" id="KW-1133">Transmembrane helix</keyword>
<keyword evidence="1" id="KW-0812">Transmembrane</keyword>
<name>A0ABN2K7I3_9ACTN</name>
<dbReference type="EMBL" id="BAAAME010000005">
    <property type="protein sequence ID" value="GAA1749734.1"/>
    <property type="molecule type" value="Genomic_DNA"/>
</dbReference>
<gene>
    <name evidence="2" type="ORF">GCM10009710_32150</name>
</gene>
<keyword evidence="3" id="KW-1185">Reference proteome</keyword>
<evidence type="ECO:0000256" key="1">
    <source>
        <dbReference type="SAM" id="Phobius"/>
    </source>
</evidence>
<reference evidence="2 3" key="1">
    <citation type="journal article" date="2019" name="Int. J. Syst. Evol. Microbiol.">
        <title>The Global Catalogue of Microorganisms (GCM) 10K type strain sequencing project: providing services to taxonomists for standard genome sequencing and annotation.</title>
        <authorList>
            <consortium name="The Broad Institute Genomics Platform"/>
            <consortium name="The Broad Institute Genome Sequencing Center for Infectious Disease"/>
            <person name="Wu L."/>
            <person name="Ma J."/>
        </authorList>
    </citation>
    <scope>NUCLEOTIDE SEQUENCE [LARGE SCALE GENOMIC DNA]</scope>
    <source>
        <strain evidence="2 3">JCM 13518</strain>
    </source>
</reference>
<accession>A0ABN2K7I3</accession>
<feature type="transmembrane region" description="Helical" evidence="1">
    <location>
        <begin position="15"/>
        <end position="35"/>
    </location>
</feature>
<evidence type="ECO:0008006" key="4">
    <source>
        <dbReference type="Google" id="ProtNLM"/>
    </source>
</evidence>